<keyword evidence="4" id="KW-1185">Reference proteome</keyword>
<organism evidence="3 4">
    <name type="scientific">Neobacillus piezotolerans</name>
    <dbReference type="NCBI Taxonomy" id="2259171"/>
    <lineage>
        <taxon>Bacteria</taxon>
        <taxon>Bacillati</taxon>
        <taxon>Bacillota</taxon>
        <taxon>Bacilli</taxon>
        <taxon>Bacillales</taxon>
        <taxon>Bacillaceae</taxon>
        <taxon>Neobacillus</taxon>
    </lineage>
</organism>
<dbReference type="Proteomes" id="UP000257144">
    <property type="component" value="Unassembled WGS sequence"/>
</dbReference>
<protein>
    <submittedName>
        <fullName evidence="3">STAS domain-containing protein</fullName>
    </submittedName>
</protein>
<dbReference type="PANTHER" id="PTHR33745">
    <property type="entry name" value="RSBT ANTAGONIST PROTEIN RSBS-RELATED"/>
    <property type="match status" value="1"/>
</dbReference>
<accession>A0A3D8GT92</accession>
<evidence type="ECO:0000313" key="4">
    <source>
        <dbReference type="Proteomes" id="UP000257144"/>
    </source>
</evidence>
<feature type="domain" description="STAS" evidence="2">
    <location>
        <begin position="162"/>
        <end position="273"/>
    </location>
</feature>
<dbReference type="AlphaFoldDB" id="A0A3D8GT92"/>
<sequence>MKDELRYIGEKIIANDRVIARSVTDILDKNDTFRLPSQEIPLERKVDFCAKLIIHLGEALTGKRESILPEIEEWGKKAADVAIRYTISLTDSLRSVSFFRTVVWDVFTDELEKKKFAAITMLDASKIIDPLLDRVSSVVGEEFEAHTNRLMDVAYTALEELSVPVVPIVEGVAVVPLVGSIDTRRARLIMDVALSESTRMNVRQIIFDISGVPVIDTMVADQLFQIFSALRLTGVEAIITGIRPEISQTIVSLGLNFNSVKTRATMRQALKDLGVQKIDKQASIEK</sequence>
<dbReference type="InterPro" id="IPR002645">
    <property type="entry name" value="STAS_dom"/>
</dbReference>
<comment type="caution">
    <text evidence="3">The sequence shown here is derived from an EMBL/GenBank/DDBJ whole genome shotgun (WGS) entry which is preliminary data.</text>
</comment>
<evidence type="ECO:0000313" key="3">
    <source>
        <dbReference type="EMBL" id="RDU37542.1"/>
    </source>
</evidence>
<dbReference type="InterPro" id="IPR036513">
    <property type="entry name" value="STAS_dom_sf"/>
</dbReference>
<dbReference type="EMBL" id="QNQT01000002">
    <property type="protein sequence ID" value="RDU37542.1"/>
    <property type="molecule type" value="Genomic_DNA"/>
</dbReference>
<evidence type="ECO:0000259" key="2">
    <source>
        <dbReference type="PROSITE" id="PS50801"/>
    </source>
</evidence>
<dbReference type="CDD" id="cd07041">
    <property type="entry name" value="STAS_RsbR_RsbS_like"/>
    <property type="match status" value="1"/>
</dbReference>
<dbReference type="Pfam" id="PF01740">
    <property type="entry name" value="STAS"/>
    <property type="match status" value="1"/>
</dbReference>
<proteinExistence type="predicted"/>
<dbReference type="InterPro" id="IPR051932">
    <property type="entry name" value="Bact_StressResp_Reg"/>
</dbReference>
<dbReference type="OrthoDB" id="9800154at2"/>
<dbReference type="PROSITE" id="PS50801">
    <property type="entry name" value="STAS"/>
    <property type="match status" value="1"/>
</dbReference>
<evidence type="ECO:0000256" key="1">
    <source>
        <dbReference type="ARBA" id="ARBA00022553"/>
    </source>
</evidence>
<keyword evidence="1" id="KW-0597">Phosphoprotein</keyword>
<gene>
    <name evidence="3" type="ORF">DRW41_06785</name>
</gene>
<name>A0A3D8GT92_9BACI</name>
<dbReference type="PANTHER" id="PTHR33745:SF3">
    <property type="entry name" value="RSBT CO-ANTAGONIST PROTEIN RSBRC"/>
    <property type="match status" value="1"/>
</dbReference>
<dbReference type="SUPFAM" id="SSF52091">
    <property type="entry name" value="SpoIIaa-like"/>
    <property type="match status" value="1"/>
</dbReference>
<dbReference type="RefSeq" id="WP_115451214.1">
    <property type="nucleotide sequence ID" value="NZ_QNQT01000002.1"/>
</dbReference>
<reference evidence="3 4" key="1">
    <citation type="submission" date="2018-07" db="EMBL/GenBank/DDBJ databases">
        <title>Bacillus sp. YLB-04 draft genome sequence.</title>
        <authorList>
            <person name="Yu L."/>
            <person name="Tang X."/>
        </authorList>
    </citation>
    <scope>NUCLEOTIDE SEQUENCE [LARGE SCALE GENOMIC DNA]</scope>
    <source>
        <strain evidence="3 4">YLB-04</strain>
    </source>
</reference>
<dbReference type="Gene3D" id="3.30.750.24">
    <property type="entry name" value="STAS domain"/>
    <property type="match status" value="1"/>
</dbReference>